<evidence type="ECO:0000256" key="9">
    <source>
        <dbReference type="PROSITE-ProRule" id="PRU01356"/>
    </source>
</evidence>
<keyword evidence="6" id="KW-0732">Signal</keyword>
<evidence type="ECO:0000256" key="6">
    <source>
        <dbReference type="ARBA" id="ARBA00022729"/>
    </source>
</evidence>
<evidence type="ECO:0000256" key="7">
    <source>
        <dbReference type="ARBA" id="ARBA00023157"/>
    </source>
</evidence>
<feature type="region of interest" description="Disordered" evidence="10">
    <location>
        <begin position="103"/>
        <end position="166"/>
    </location>
</feature>
<feature type="compositionally biased region" description="Polar residues" evidence="10">
    <location>
        <begin position="129"/>
        <end position="140"/>
    </location>
</feature>
<feature type="transmembrane region" description="Helical" evidence="11">
    <location>
        <begin position="175"/>
        <end position="198"/>
    </location>
</feature>
<proteinExistence type="inferred from homology"/>
<evidence type="ECO:0000256" key="10">
    <source>
        <dbReference type="SAM" id="MobiDB-lite"/>
    </source>
</evidence>
<keyword evidence="5" id="KW-0336">GPI-anchor</keyword>
<keyword evidence="5" id="KW-0325">Glycoprotein</keyword>
<comment type="caution">
    <text evidence="9">Lacks conserved residue(s) required for the propagation of feature annotation.</text>
</comment>
<dbReference type="EMBL" id="ML977603">
    <property type="protein sequence ID" value="KAF1998527.1"/>
    <property type="molecule type" value="Genomic_DNA"/>
</dbReference>
<keyword evidence="14" id="KW-1185">Reference proteome</keyword>
<gene>
    <name evidence="13" type="ORF">P154DRAFT_536290</name>
</gene>
<evidence type="ECO:0000256" key="11">
    <source>
        <dbReference type="SAM" id="Phobius"/>
    </source>
</evidence>
<evidence type="ECO:0000256" key="4">
    <source>
        <dbReference type="ARBA" id="ARBA00022525"/>
    </source>
</evidence>
<name>A0A6A5WAT8_9PLEO</name>
<evidence type="ECO:0000256" key="2">
    <source>
        <dbReference type="ARBA" id="ARBA00004613"/>
    </source>
</evidence>
<dbReference type="PROSITE" id="PS52012">
    <property type="entry name" value="CFEM"/>
    <property type="match status" value="1"/>
</dbReference>
<keyword evidence="7 9" id="KW-1015">Disulfide bond</keyword>
<reference evidence="13" key="1">
    <citation type="journal article" date="2020" name="Stud. Mycol.">
        <title>101 Dothideomycetes genomes: a test case for predicting lifestyles and emergence of pathogens.</title>
        <authorList>
            <person name="Haridas S."/>
            <person name="Albert R."/>
            <person name="Binder M."/>
            <person name="Bloem J."/>
            <person name="Labutti K."/>
            <person name="Salamov A."/>
            <person name="Andreopoulos B."/>
            <person name="Baker S."/>
            <person name="Barry K."/>
            <person name="Bills G."/>
            <person name="Bluhm B."/>
            <person name="Cannon C."/>
            <person name="Castanera R."/>
            <person name="Culley D."/>
            <person name="Daum C."/>
            <person name="Ezra D."/>
            <person name="Gonzalez J."/>
            <person name="Henrissat B."/>
            <person name="Kuo A."/>
            <person name="Liang C."/>
            <person name="Lipzen A."/>
            <person name="Lutzoni F."/>
            <person name="Magnuson J."/>
            <person name="Mondo S."/>
            <person name="Nolan M."/>
            <person name="Ohm R."/>
            <person name="Pangilinan J."/>
            <person name="Park H.-J."/>
            <person name="Ramirez L."/>
            <person name="Alfaro M."/>
            <person name="Sun H."/>
            <person name="Tritt A."/>
            <person name="Yoshinaga Y."/>
            <person name="Zwiers L.-H."/>
            <person name="Turgeon B."/>
            <person name="Goodwin S."/>
            <person name="Spatafora J."/>
            <person name="Crous P."/>
            <person name="Grigoriev I."/>
        </authorList>
    </citation>
    <scope>NUCLEOTIDE SEQUENCE</scope>
    <source>
        <strain evidence="13">CBS 123094</strain>
    </source>
</reference>
<feature type="compositionally biased region" description="Low complexity" evidence="10">
    <location>
        <begin position="113"/>
        <end position="128"/>
    </location>
</feature>
<evidence type="ECO:0000256" key="1">
    <source>
        <dbReference type="ARBA" id="ARBA00004589"/>
    </source>
</evidence>
<feature type="compositionally biased region" description="Polar residues" evidence="10">
    <location>
        <begin position="103"/>
        <end position="112"/>
    </location>
</feature>
<keyword evidence="8" id="KW-0449">Lipoprotein</keyword>
<dbReference type="InterPro" id="IPR008427">
    <property type="entry name" value="Extracellular_membr_CFEM_dom"/>
</dbReference>
<feature type="region of interest" description="Disordered" evidence="10">
    <location>
        <begin position="232"/>
        <end position="287"/>
    </location>
</feature>
<organism evidence="13 14">
    <name type="scientific">Amniculicola lignicola CBS 123094</name>
    <dbReference type="NCBI Taxonomy" id="1392246"/>
    <lineage>
        <taxon>Eukaryota</taxon>
        <taxon>Fungi</taxon>
        <taxon>Dikarya</taxon>
        <taxon>Ascomycota</taxon>
        <taxon>Pezizomycotina</taxon>
        <taxon>Dothideomycetes</taxon>
        <taxon>Pleosporomycetidae</taxon>
        <taxon>Pleosporales</taxon>
        <taxon>Amniculicolaceae</taxon>
        <taxon>Amniculicola</taxon>
    </lineage>
</organism>
<sequence>MSLECAQSCINEIATSLYLDICAARGVPCLCHEGEYEARVRGCAHSKCTDSDDIVSVFFGSFCKEEPSTAFIPPAQTSFEVTSTEISTAESTFTIGSETRYTIIPSSPTPRETTLPPSGLSTTSQTSQDLQRPPNSNIISTIPKDPLPSPTFPETSPSTTSSPQTHYSLSTRAKLGLAAGIPCAIIFIFVLITLAFILKRKRRKLETPPPRNLAELGGGALQELETQERSVELEAPTQVQELEDDRTSAGLQNPKEFHIDANDSAISDAKLGPYGHAQSKEDPPIEK</sequence>
<keyword evidence="11" id="KW-0472">Membrane</keyword>
<dbReference type="AlphaFoldDB" id="A0A6A5WAT8"/>
<accession>A0A6A5WAT8</accession>
<feature type="disulfide bond" evidence="9">
    <location>
        <begin position="22"/>
        <end position="29"/>
    </location>
</feature>
<evidence type="ECO:0000256" key="5">
    <source>
        <dbReference type="ARBA" id="ARBA00022622"/>
    </source>
</evidence>
<evidence type="ECO:0000259" key="12">
    <source>
        <dbReference type="PROSITE" id="PS52012"/>
    </source>
</evidence>
<keyword evidence="11" id="KW-0812">Transmembrane</keyword>
<keyword evidence="4" id="KW-0964">Secreted</keyword>
<keyword evidence="11" id="KW-1133">Transmembrane helix</keyword>
<comment type="similarity">
    <text evidence="3">Belongs to the RBT5 family.</text>
</comment>
<protein>
    <recommendedName>
        <fullName evidence="12">CFEM domain-containing protein</fullName>
    </recommendedName>
</protein>
<feature type="compositionally biased region" description="Low complexity" evidence="10">
    <location>
        <begin position="152"/>
        <end position="165"/>
    </location>
</feature>
<evidence type="ECO:0000313" key="14">
    <source>
        <dbReference type="Proteomes" id="UP000799779"/>
    </source>
</evidence>
<feature type="domain" description="CFEM" evidence="12">
    <location>
        <begin position="1"/>
        <end position="92"/>
    </location>
</feature>
<dbReference type="Pfam" id="PF05730">
    <property type="entry name" value="CFEM"/>
    <property type="match status" value="1"/>
</dbReference>
<comment type="subcellular location">
    <subcellularLocation>
        <location evidence="1">Membrane</location>
        <topology evidence="1">Lipid-anchor</topology>
        <topology evidence="1">GPI-anchor</topology>
    </subcellularLocation>
    <subcellularLocation>
        <location evidence="2">Secreted</location>
    </subcellularLocation>
</comment>
<dbReference type="Proteomes" id="UP000799779">
    <property type="component" value="Unassembled WGS sequence"/>
</dbReference>
<evidence type="ECO:0000256" key="8">
    <source>
        <dbReference type="ARBA" id="ARBA00023288"/>
    </source>
</evidence>
<dbReference type="GO" id="GO:0098552">
    <property type="term" value="C:side of membrane"/>
    <property type="evidence" value="ECO:0007669"/>
    <property type="project" value="UniProtKB-KW"/>
</dbReference>
<dbReference type="GO" id="GO:0005576">
    <property type="term" value="C:extracellular region"/>
    <property type="evidence" value="ECO:0007669"/>
    <property type="project" value="UniProtKB-SubCell"/>
</dbReference>
<feature type="compositionally biased region" description="Basic and acidic residues" evidence="10">
    <location>
        <begin position="278"/>
        <end position="287"/>
    </location>
</feature>
<evidence type="ECO:0000313" key="13">
    <source>
        <dbReference type="EMBL" id="KAF1998527.1"/>
    </source>
</evidence>
<evidence type="ECO:0000256" key="3">
    <source>
        <dbReference type="ARBA" id="ARBA00010031"/>
    </source>
</evidence>